<dbReference type="PANTHER" id="PTHR42866">
    <property type="entry name" value="3-DEOXY-MANNO-OCTULOSONATE CYTIDYLYLTRANSFERASE"/>
    <property type="match status" value="1"/>
</dbReference>
<dbReference type="PANTHER" id="PTHR42866:SF2">
    <property type="entry name" value="3-DEOXY-MANNO-OCTULOSONATE CYTIDYLYLTRANSFERASE, MITOCHONDRIAL"/>
    <property type="match status" value="1"/>
</dbReference>
<keyword evidence="2 3" id="KW-0548">Nucleotidyltransferase</keyword>
<comment type="caution">
    <text evidence="3">The sequence shown here is derived from an EMBL/GenBank/DDBJ whole genome shotgun (WGS) entry which is preliminary data.</text>
</comment>
<accession>A0A2V3IR37</accession>
<dbReference type="STRING" id="448386.A0A2V3IR37"/>
<dbReference type="SUPFAM" id="SSF53448">
    <property type="entry name" value="Nucleotide-diphospho-sugar transferases"/>
    <property type="match status" value="1"/>
</dbReference>
<dbReference type="AlphaFoldDB" id="A0A2V3IR37"/>
<dbReference type="Proteomes" id="UP000247409">
    <property type="component" value="Unassembled WGS sequence"/>
</dbReference>
<evidence type="ECO:0000313" key="4">
    <source>
        <dbReference type="Proteomes" id="UP000247409"/>
    </source>
</evidence>
<dbReference type="OrthoDB" id="10262032at2759"/>
<organism evidence="3 4">
    <name type="scientific">Gracilariopsis chorda</name>
    <dbReference type="NCBI Taxonomy" id="448386"/>
    <lineage>
        <taxon>Eukaryota</taxon>
        <taxon>Rhodophyta</taxon>
        <taxon>Florideophyceae</taxon>
        <taxon>Rhodymeniophycidae</taxon>
        <taxon>Gracilariales</taxon>
        <taxon>Gracilariaceae</taxon>
        <taxon>Gracilariopsis</taxon>
    </lineage>
</organism>
<keyword evidence="1 3" id="KW-0808">Transferase</keyword>
<dbReference type="InterPro" id="IPR029044">
    <property type="entry name" value="Nucleotide-diphossugar_trans"/>
</dbReference>
<proteinExistence type="predicted"/>
<evidence type="ECO:0000313" key="3">
    <source>
        <dbReference type="EMBL" id="PXF44582.1"/>
    </source>
</evidence>
<evidence type="ECO:0000256" key="1">
    <source>
        <dbReference type="ARBA" id="ARBA00022679"/>
    </source>
</evidence>
<dbReference type="Gene3D" id="3.90.550.10">
    <property type="entry name" value="Spore Coat Polysaccharide Biosynthesis Protein SpsA, Chain A"/>
    <property type="match status" value="1"/>
</dbReference>
<dbReference type="EMBL" id="NBIV01000087">
    <property type="protein sequence ID" value="PXF44582.1"/>
    <property type="molecule type" value="Genomic_DNA"/>
</dbReference>
<keyword evidence="4" id="KW-1185">Reference proteome</keyword>
<dbReference type="Pfam" id="PF02348">
    <property type="entry name" value="CTP_transf_3"/>
    <property type="match status" value="1"/>
</dbReference>
<name>A0A2V3IR37_9FLOR</name>
<dbReference type="GO" id="GO:0008690">
    <property type="term" value="F:3-deoxy-manno-octulosonate cytidylyltransferase activity"/>
    <property type="evidence" value="ECO:0007669"/>
    <property type="project" value="TreeGrafter"/>
</dbReference>
<evidence type="ECO:0000256" key="2">
    <source>
        <dbReference type="ARBA" id="ARBA00022695"/>
    </source>
</evidence>
<dbReference type="InterPro" id="IPR003329">
    <property type="entry name" value="Cytidylyl_trans"/>
</dbReference>
<gene>
    <name evidence="3" type="ORF">BWQ96_05659</name>
</gene>
<protein>
    <submittedName>
        <fullName evidence="3">3-deoxy-manno-octulosonate cytidylyltransferase</fullName>
    </submittedName>
</protein>
<sequence length="299" mass="34074">MTLERITPQNVCACLPARYASHRLHGKLLFDIGGQSVLERTCRQVLKCKWISRVYILTDHERVANTMSAAGLGDNVEVILNKIRTRNGTERIGRNLSFIPEQFEIIVNIQGDEPFVDPRNIDYVIQKHVAAHSAGSKEKDDIFFSTLHQRITDLDYLQATSCVKIIVNRRNNAMLFTRNVVPWNKDGIVRPGTKYFSCTGLYVYNRSRVEQYIALEDTQHQLEEDVEQMKVLEHGFVIKTFEAPYYNEISVNTVNDYEMLREKYGFTGDSGRASPVSSLSGTISDALVETEDAPWETAM</sequence>
<dbReference type="GO" id="GO:0005829">
    <property type="term" value="C:cytosol"/>
    <property type="evidence" value="ECO:0007669"/>
    <property type="project" value="TreeGrafter"/>
</dbReference>
<reference evidence="3 4" key="1">
    <citation type="journal article" date="2018" name="Mol. Biol. Evol.">
        <title>Analysis of the draft genome of the red seaweed Gracilariopsis chorda provides insights into genome size evolution in Rhodophyta.</title>
        <authorList>
            <person name="Lee J."/>
            <person name="Yang E.C."/>
            <person name="Graf L."/>
            <person name="Yang J.H."/>
            <person name="Qiu H."/>
            <person name="Zel Zion U."/>
            <person name="Chan C.X."/>
            <person name="Stephens T.G."/>
            <person name="Weber A.P.M."/>
            <person name="Boo G.H."/>
            <person name="Boo S.M."/>
            <person name="Kim K.M."/>
            <person name="Shin Y."/>
            <person name="Jung M."/>
            <person name="Lee S.J."/>
            <person name="Yim H.S."/>
            <person name="Lee J.H."/>
            <person name="Bhattacharya D."/>
            <person name="Yoon H.S."/>
        </authorList>
    </citation>
    <scope>NUCLEOTIDE SEQUENCE [LARGE SCALE GENOMIC DNA]</scope>
    <source>
        <strain evidence="3 4">SKKU-2015</strain>
        <tissue evidence="3">Whole body</tissue>
    </source>
</reference>